<feature type="transmembrane region" description="Helical" evidence="1">
    <location>
        <begin position="216"/>
        <end position="237"/>
    </location>
</feature>
<keyword evidence="3" id="KW-1185">Reference proteome</keyword>
<evidence type="ECO:0008006" key="4">
    <source>
        <dbReference type="Google" id="ProtNLM"/>
    </source>
</evidence>
<dbReference type="EMBL" id="BSUJ01000001">
    <property type="protein sequence ID" value="GMA20490.1"/>
    <property type="molecule type" value="Genomic_DNA"/>
</dbReference>
<keyword evidence="1" id="KW-0812">Transmembrane</keyword>
<proteinExistence type="predicted"/>
<feature type="transmembrane region" description="Helical" evidence="1">
    <location>
        <begin position="147"/>
        <end position="168"/>
    </location>
</feature>
<gene>
    <name evidence="2" type="ORF">GCM10025862_25110</name>
</gene>
<dbReference type="Proteomes" id="UP001157109">
    <property type="component" value="Unassembled WGS sequence"/>
</dbReference>
<feature type="transmembrane region" description="Helical" evidence="1">
    <location>
        <begin position="372"/>
        <end position="389"/>
    </location>
</feature>
<feature type="transmembrane region" description="Helical" evidence="1">
    <location>
        <begin position="180"/>
        <end position="204"/>
    </location>
</feature>
<organism evidence="2 3">
    <name type="scientific">Arsenicicoccus piscis</name>
    <dbReference type="NCBI Taxonomy" id="673954"/>
    <lineage>
        <taxon>Bacteria</taxon>
        <taxon>Bacillati</taxon>
        <taxon>Actinomycetota</taxon>
        <taxon>Actinomycetes</taxon>
        <taxon>Micrococcales</taxon>
        <taxon>Intrasporangiaceae</taxon>
        <taxon>Arsenicicoccus</taxon>
    </lineage>
</organism>
<dbReference type="RefSeq" id="WP_241444180.1">
    <property type="nucleotide sequence ID" value="NZ_BSUJ01000001.1"/>
</dbReference>
<feature type="transmembrane region" description="Helical" evidence="1">
    <location>
        <begin position="291"/>
        <end position="312"/>
    </location>
</feature>
<feature type="transmembrane region" description="Helical" evidence="1">
    <location>
        <begin position="86"/>
        <end position="110"/>
    </location>
</feature>
<evidence type="ECO:0000256" key="1">
    <source>
        <dbReference type="SAM" id="Phobius"/>
    </source>
</evidence>
<feature type="transmembrane region" description="Helical" evidence="1">
    <location>
        <begin position="427"/>
        <end position="448"/>
    </location>
</feature>
<feature type="transmembrane region" description="Helical" evidence="1">
    <location>
        <begin position="347"/>
        <end position="366"/>
    </location>
</feature>
<keyword evidence="1" id="KW-0472">Membrane</keyword>
<protein>
    <recommendedName>
        <fullName evidence="4">DUF2029 domain-containing protein</fullName>
    </recommendedName>
</protein>
<comment type="caution">
    <text evidence="2">The sequence shown here is derived from an EMBL/GenBank/DDBJ whole genome shotgun (WGS) entry which is preliminary data.</text>
</comment>
<keyword evidence="1" id="KW-1133">Transmembrane helix</keyword>
<reference evidence="3" key="1">
    <citation type="journal article" date="2019" name="Int. J. Syst. Evol. Microbiol.">
        <title>The Global Catalogue of Microorganisms (GCM) 10K type strain sequencing project: providing services to taxonomists for standard genome sequencing and annotation.</title>
        <authorList>
            <consortium name="The Broad Institute Genomics Platform"/>
            <consortium name="The Broad Institute Genome Sequencing Center for Infectious Disease"/>
            <person name="Wu L."/>
            <person name="Ma J."/>
        </authorList>
    </citation>
    <scope>NUCLEOTIDE SEQUENCE [LARGE SCALE GENOMIC DNA]</scope>
    <source>
        <strain evidence="3">NBRC 105830</strain>
    </source>
</reference>
<evidence type="ECO:0000313" key="3">
    <source>
        <dbReference type="Proteomes" id="UP001157109"/>
    </source>
</evidence>
<sequence>MGVALLARWRTLVGLAFALRLLLALTPGYGFDTRTFRAWGQTLATRPWAELYAREPSADHLPGDLVWHGVLARTFAAVDLSPSSSYAYAVALKLVPIAADAVLVALVWVLARRLVGAGDGVAAVQAARGGAVLMAWSPALIYTSARWGQWDSVSAVLLLGGLCCVWLGRRVWAAPAAAVLLTWAVLMKPPLLWAVLLGVGVWLWPLMASISLRRLAVGGVLAVLASAATTLALCLPFRVGVAPGLLSFGQPWTLVGRAGHAAALWPFTTMGADNVWMLLAGQPWDPPRDTGWPFVTGWVLLGIAVVVTLLGVRGWGRGAGPGRMVEDRMVEGRGGSSGLGGALRGSVVPACWAATTGVYASFLVLTRAHERYVFPALVLLVVLAALCRLDRRVVWLALAASTLTAINVLQMDVLAAQPPSSWFLRSAPYLVVSFGHVVVWVLLVLLPWRRATPGRSG</sequence>
<name>A0ABQ6HSF4_9MICO</name>
<accession>A0ABQ6HSF4</accession>
<evidence type="ECO:0000313" key="2">
    <source>
        <dbReference type="EMBL" id="GMA20490.1"/>
    </source>
</evidence>
<feature type="transmembrane region" description="Helical" evidence="1">
    <location>
        <begin position="396"/>
        <end position="415"/>
    </location>
</feature>